<protein>
    <submittedName>
        <fullName evidence="2">Reverse transcriptase (RNA-dependent DNA polymerase)</fullName>
    </submittedName>
</protein>
<organism evidence="2 3">
    <name type="scientific">Allofournierella massiliensis</name>
    <dbReference type="NCBI Taxonomy" id="1650663"/>
    <lineage>
        <taxon>Bacteria</taxon>
        <taxon>Bacillati</taxon>
        <taxon>Bacillota</taxon>
        <taxon>Clostridia</taxon>
        <taxon>Eubacteriales</taxon>
        <taxon>Oscillospiraceae</taxon>
        <taxon>Allofournierella</taxon>
    </lineage>
</organism>
<dbReference type="InterPro" id="IPR000477">
    <property type="entry name" value="RT_dom"/>
</dbReference>
<accession>A0A4R1R4B3</accession>
<dbReference type="STRING" id="1650663.GCA_001486665_02795"/>
<dbReference type="GO" id="GO:0003964">
    <property type="term" value="F:RNA-directed DNA polymerase activity"/>
    <property type="evidence" value="ECO:0007669"/>
    <property type="project" value="UniProtKB-KW"/>
</dbReference>
<dbReference type="Pfam" id="PF00078">
    <property type="entry name" value="RVT_1"/>
    <property type="match status" value="1"/>
</dbReference>
<keyword evidence="2" id="KW-0808">Transferase</keyword>
<dbReference type="SUPFAM" id="SSF56672">
    <property type="entry name" value="DNA/RNA polymerases"/>
    <property type="match status" value="1"/>
</dbReference>
<evidence type="ECO:0000313" key="2">
    <source>
        <dbReference type="EMBL" id="TCL60240.1"/>
    </source>
</evidence>
<keyword evidence="2" id="KW-0695">RNA-directed DNA polymerase</keyword>
<reference evidence="2 3" key="1">
    <citation type="submission" date="2019-03" db="EMBL/GenBank/DDBJ databases">
        <title>Genomic Encyclopedia of Type Strains, Phase IV (KMG-IV): sequencing the most valuable type-strain genomes for metagenomic binning, comparative biology and taxonomic classification.</title>
        <authorList>
            <person name="Goeker M."/>
        </authorList>
    </citation>
    <scope>NUCLEOTIDE SEQUENCE [LARGE SCALE GENOMIC DNA]</scope>
    <source>
        <strain evidence="2 3">DSM 100451</strain>
    </source>
</reference>
<dbReference type="AlphaFoldDB" id="A0A4R1R4B3"/>
<comment type="caution">
    <text evidence="2">The sequence shown here is derived from an EMBL/GenBank/DDBJ whole genome shotgun (WGS) entry which is preliminary data.</text>
</comment>
<gene>
    <name evidence="2" type="ORF">EDD77_104122</name>
</gene>
<dbReference type="EMBL" id="SLUM01000004">
    <property type="protein sequence ID" value="TCL60240.1"/>
    <property type="molecule type" value="Genomic_DNA"/>
</dbReference>
<proteinExistence type="predicted"/>
<evidence type="ECO:0000313" key="3">
    <source>
        <dbReference type="Proteomes" id="UP000295184"/>
    </source>
</evidence>
<evidence type="ECO:0000259" key="1">
    <source>
        <dbReference type="PROSITE" id="PS50878"/>
    </source>
</evidence>
<dbReference type="PROSITE" id="PS50878">
    <property type="entry name" value="RT_POL"/>
    <property type="match status" value="1"/>
</dbReference>
<dbReference type="Proteomes" id="UP000295184">
    <property type="component" value="Unassembled WGS sequence"/>
</dbReference>
<keyword evidence="2" id="KW-0548">Nucleotidyltransferase</keyword>
<sequence>MPSAVLTGIALYGGYNVNVEEWKKTQLQKHTSQYTHFDPRVSLKSCLGYISSPQKVCHHGFYPFIHYTIKNRKVKKGKSVAPKKREIYYAAHLDSWIYRYYAYLINEKYNLRVKEIGIDNVAIAYRTDLKKNNIDFSKRAFQFIRSIGPCYVMIGDFTNFFDNLDHAYLKERLCDLLAVDRLTDDWYAVYKNVTRFSYVELKDLLELNGLEDTREGRREFNKRSRKRALSTKLFRANKGIVHANPNCKYGVPQGSPISAALANVYMLIADKQIHEYTSSLGGMYMRYSDDFIVIIPDTEAGEDGKDHYNIIKEILSLVPNLVFEASKTNIFYCSNQTVTNCTNQFIEQEKQGKNIIEFLGFSFDGKCVRIRDKTISKYYNKLYRKLRTIINNQGYSSQNKRISGKNLYKKYSYKGSRRYQKALARKEERPTEEKLGYGNFFDYVAEAKEKFGEETVDIVMRRHMQKIRKQLNLIPELK</sequence>
<dbReference type="OrthoDB" id="9788687at2"/>
<name>A0A4R1R4B3_9FIRM</name>
<dbReference type="InterPro" id="IPR043502">
    <property type="entry name" value="DNA/RNA_pol_sf"/>
</dbReference>
<feature type="domain" description="Reverse transcriptase" evidence="1">
    <location>
        <begin position="1"/>
        <end position="363"/>
    </location>
</feature>